<name>A0A934N6I4_9BACT</name>
<evidence type="ECO:0000313" key="1">
    <source>
        <dbReference type="EMBL" id="MBJ7597621.1"/>
    </source>
</evidence>
<accession>A0A934N6I4</accession>
<comment type="caution">
    <text evidence="1">The sequence shown here is derived from an EMBL/GenBank/DDBJ whole genome shotgun (WGS) entry which is preliminary data.</text>
</comment>
<keyword evidence="2" id="KW-1185">Reference proteome</keyword>
<sequence length="63" mass="6854">MAAERKVVAIPATTYESVRLGQLFRVEGFVYVLVAMARSQGQAIAILEPKRGSPRQAQGADIH</sequence>
<dbReference type="AlphaFoldDB" id="A0A934N6I4"/>
<dbReference type="Proteomes" id="UP000612893">
    <property type="component" value="Unassembled WGS sequence"/>
</dbReference>
<organism evidence="1 2">
    <name type="scientific">Candidatus Nephthysia bennettiae</name>
    <dbReference type="NCBI Taxonomy" id="3127016"/>
    <lineage>
        <taxon>Bacteria</taxon>
        <taxon>Bacillati</taxon>
        <taxon>Candidatus Dormiibacterota</taxon>
        <taxon>Candidatus Dormibacteria</taxon>
        <taxon>Candidatus Dormibacterales</taxon>
        <taxon>Candidatus Dormibacteraceae</taxon>
        <taxon>Candidatus Nephthysia</taxon>
    </lineage>
</organism>
<evidence type="ECO:0000313" key="2">
    <source>
        <dbReference type="Proteomes" id="UP000612893"/>
    </source>
</evidence>
<gene>
    <name evidence="1" type="ORF">JF922_05990</name>
</gene>
<protein>
    <submittedName>
        <fullName evidence="1">Uncharacterized protein</fullName>
    </submittedName>
</protein>
<reference evidence="1" key="1">
    <citation type="submission" date="2020-10" db="EMBL/GenBank/DDBJ databases">
        <title>Ca. Dormibacterota MAGs.</title>
        <authorList>
            <person name="Montgomery K."/>
        </authorList>
    </citation>
    <scope>NUCLEOTIDE SEQUENCE [LARGE SCALE GENOMIC DNA]</scope>
    <source>
        <strain evidence="1">SC8812_S17_10</strain>
    </source>
</reference>
<dbReference type="EMBL" id="JAEKNR010000071">
    <property type="protein sequence ID" value="MBJ7597621.1"/>
    <property type="molecule type" value="Genomic_DNA"/>
</dbReference>
<dbReference type="RefSeq" id="WP_338199999.1">
    <property type="nucleotide sequence ID" value="NZ_JAEKNR010000071.1"/>
</dbReference>
<proteinExistence type="predicted"/>